<evidence type="ECO:0000256" key="15">
    <source>
        <dbReference type="ARBA" id="ARBA00071584"/>
    </source>
</evidence>
<comment type="catalytic activity">
    <reaction evidence="10">
        <text>GTP + H2O = GDP + phosphate + H(+)</text>
        <dbReference type="Rhea" id="RHEA:19669"/>
        <dbReference type="ChEBI" id="CHEBI:15377"/>
        <dbReference type="ChEBI" id="CHEBI:15378"/>
        <dbReference type="ChEBI" id="CHEBI:37565"/>
        <dbReference type="ChEBI" id="CHEBI:43474"/>
        <dbReference type="ChEBI" id="CHEBI:58189"/>
    </reaction>
</comment>
<comment type="similarity">
    <text evidence="13">In the C-terminal section; belongs to the PhoH family.</text>
</comment>
<dbReference type="EMBL" id="JAGSXH010000011">
    <property type="protein sequence ID" value="MBS2962446.1"/>
    <property type="molecule type" value="Genomic_DNA"/>
</dbReference>
<dbReference type="InterPro" id="IPR029060">
    <property type="entry name" value="PIN-like_dom_sf"/>
</dbReference>
<evidence type="ECO:0000256" key="9">
    <source>
        <dbReference type="ARBA" id="ARBA00046345"/>
    </source>
</evidence>
<keyword evidence="8" id="KW-0413">Isomerase</keyword>
<evidence type="ECO:0000256" key="11">
    <source>
        <dbReference type="ARBA" id="ARBA00049360"/>
    </source>
</evidence>
<evidence type="ECO:0000256" key="5">
    <source>
        <dbReference type="ARBA" id="ARBA00022840"/>
    </source>
</evidence>
<evidence type="ECO:0000256" key="10">
    <source>
        <dbReference type="ARBA" id="ARBA00048548"/>
    </source>
</evidence>
<dbReference type="FunFam" id="3.40.50.300:FF:000215">
    <property type="entry name" value="ATP-binding protein"/>
    <property type="match status" value="1"/>
</dbReference>
<dbReference type="Gene3D" id="3.40.50.300">
    <property type="entry name" value="P-loop containing nucleotide triphosphate hydrolases"/>
    <property type="match status" value="1"/>
</dbReference>
<dbReference type="SMART" id="SM00670">
    <property type="entry name" value="PINc"/>
    <property type="match status" value="1"/>
</dbReference>
<dbReference type="Gene3D" id="3.40.50.1010">
    <property type="entry name" value="5'-nuclease"/>
    <property type="match status" value="1"/>
</dbReference>
<feature type="domain" description="PIN" evidence="17">
    <location>
        <begin position="15"/>
        <end position="146"/>
    </location>
</feature>
<keyword evidence="6" id="KW-0460">Magnesium</keyword>
<keyword evidence="5" id="KW-0067">ATP-binding</keyword>
<dbReference type="GO" id="GO:0005829">
    <property type="term" value="C:cytosol"/>
    <property type="evidence" value="ECO:0007669"/>
    <property type="project" value="TreeGrafter"/>
</dbReference>
<dbReference type="GO" id="GO:0032574">
    <property type="term" value="F:5'-3' RNA helicase activity"/>
    <property type="evidence" value="ECO:0007669"/>
    <property type="project" value="UniProtKB-EC"/>
</dbReference>
<evidence type="ECO:0000256" key="4">
    <source>
        <dbReference type="ARBA" id="ARBA00022801"/>
    </source>
</evidence>
<evidence type="ECO:0000256" key="7">
    <source>
        <dbReference type="ARBA" id="ARBA00023134"/>
    </source>
</evidence>
<comment type="catalytic activity">
    <reaction evidence="11">
        <text>ATP + H2O = ADP + phosphate + H(+)</text>
        <dbReference type="Rhea" id="RHEA:13065"/>
        <dbReference type="ChEBI" id="CHEBI:15377"/>
        <dbReference type="ChEBI" id="CHEBI:15378"/>
        <dbReference type="ChEBI" id="CHEBI:30616"/>
        <dbReference type="ChEBI" id="CHEBI:43474"/>
        <dbReference type="ChEBI" id="CHEBI:456216"/>
    </reaction>
</comment>
<gene>
    <name evidence="18" type="ORF">KGA66_05275</name>
</gene>
<organism evidence="18 19">
    <name type="scientific">Actinocrinis puniceicyclus</name>
    <dbReference type="NCBI Taxonomy" id="977794"/>
    <lineage>
        <taxon>Bacteria</taxon>
        <taxon>Bacillati</taxon>
        <taxon>Actinomycetota</taxon>
        <taxon>Actinomycetes</taxon>
        <taxon>Catenulisporales</taxon>
        <taxon>Actinospicaceae</taxon>
        <taxon>Actinocrinis</taxon>
    </lineage>
</organism>
<protein>
    <recommendedName>
        <fullName evidence="15">Protein PhoH2</fullName>
        <ecNumber evidence="14">5.6.2.5</ecNumber>
    </recommendedName>
    <alternativeName>
        <fullName evidence="16">RNA 5'-3' helicase PhoH2</fullName>
    </alternativeName>
</protein>
<dbReference type="Pfam" id="PF13638">
    <property type="entry name" value="PIN_4"/>
    <property type="match status" value="1"/>
</dbReference>
<dbReference type="PANTHER" id="PTHR30473:SF2">
    <property type="entry name" value="PIN DOMAIN-CONTAINING PROTEIN"/>
    <property type="match status" value="1"/>
</dbReference>
<evidence type="ECO:0000256" key="16">
    <source>
        <dbReference type="ARBA" id="ARBA00076032"/>
    </source>
</evidence>
<dbReference type="SUPFAM" id="SSF88723">
    <property type="entry name" value="PIN domain-like"/>
    <property type="match status" value="1"/>
</dbReference>
<keyword evidence="3" id="KW-0547">Nucleotide-binding</keyword>
<dbReference type="InterPro" id="IPR051451">
    <property type="entry name" value="PhoH2-like"/>
</dbReference>
<comment type="caution">
    <text evidence="18">The sequence shown here is derived from an EMBL/GenBank/DDBJ whole genome shotgun (WGS) entry which is preliminary data.</text>
</comment>
<keyword evidence="1" id="KW-0540">Nuclease</keyword>
<evidence type="ECO:0000256" key="2">
    <source>
        <dbReference type="ARBA" id="ARBA00022723"/>
    </source>
</evidence>
<dbReference type="Pfam" id="PF02562">
    <property type="entry name" value="PhoH"/>
    <property type="match status" value="1"/>
</dbReference>
<evidence type="ECO:0000256" key="14">
    <source>
        <dbReference type="ARBA" id="ARBA00066581"/>
    </source>
</evidence>
<dbReference type="AlphaFoldDB" id="A0A8J7WHP8"/>
<comment type="similarity">
    <text evidence="9">In the N-terminal section; belongs to the PINc/VapC protein family.</text>
</comment>
<dbReference type="InterPro" id="IPR002716">
    <property type="entry name" value="PIN_dom"/>
</dbReference>
<dbReference type="GO" id="GO:0046872">
    <property type="term" value="F:metal ion binding"/>
    <property type="evidence" value="ECO:0007669"/>
    <property type="project" value="UniProtKB-KW"/>
</dbReference>
<dbReference type="PANTHER" id="PTHR30473">
    <property type="entry name" value="PROTEIN PHOH"/>
    <property type="match status" value="1"/>
</dbReference>
<dbReference type="SUPFAM" id="SSF52540">
    <property type="entry name" value="P-loop containing nucleoside triphosphate hydrolases"/>
    <property type="match status" value="1"/>
</dbReference>
<evidence type="ECO:0000256" key="1">
    <source>
        <dbReference type="ARBA" id="ARBA00022722"/>
    </source>
</evidence>
<evidence type="ECO:0000256" key="6">
    <source>
        <dbReference type="ARBA" id="ARBA00022842"/>
    </source>
</evidence>
<dbReference type="GO" id="GO:0004518">
    <property type="term" value="F:nuclease activity"/>
    <property type="evidence" value="ECO:0007669"/>
    <property type="project" value="UniProtKB-KW"/>
</dbReference>
<dbReference type="CDD" id="cd09883">
    <property type="entry name" value="PIN_VapC_PhoHL-ATPase"/>
    <property type="match status" value="1"/>
</dbReference>
<sequence>MAVTTKRRSARSERRTFVLDTSVLLADPAAITRFDEHEIVIPLVVVSELEGKRHHPELGYFARSALRMLDELRVKHGRLDAPIPVGPADGTLRVELNHTDPTVLPPGFRPAVASPDNDTRILSVAKNLEAEGRQVTLVSKDLPLRVKAAAVGLPAEEYRAELAVTSGYTGMAELEIGGNVVDRLYEEGKVELPEAADLPCHTGLVLVSERGKALGRVTADKQVRLVRGDREAFGLHGRSAEQRIALDLLLDPEVGIVSLGGRAGTGKSALALCAGLEAVMERRQHRKVVVFRPLYAVGGQELGYLPGTEGEKMNPWGQAVFDTLGALTTSDVIDEVVDRGMLEVLPLTHIRGRSLHDSFVIVDEAQSLERNVLLTVLSRIGSGSRIVLTHDVAQRDNLRVGRYDGVVAVVEKLKGHPLFAHVTLSRSERSPIAAMVTEMLEDLAV</sequence>
<dbReference type="GO" id="GO:0005524">
    <property type="term" value="F:ATP binding"/>
    <property type="evidence" value="ECO:0007669"/>
    <property type="project" value="UniProtKB-KW"/>
</dbReference>
<keyword evidence="19" id="KW-1185">Reference proteome</keyword>
<dbReference type="InterPro" id="IPR003714">
    <property type="entry name" value="PhoH"/>
</dbReference>
<dbReference type="Proteomes" id="UP000677913">
    <property type="component" value="Unassembled WGS sequence"/>
</dbReference>
<evidence type="ECO:0000313" key="18">
    <source>
        <dbReference type="EMBL" id="MBS2962446.1"/>
    </source>
</evidence>
<evidence type="ECO:0000313" key="19">
    <source>
        <dbReference type="Proteomes" id="UP000677913"/>
    </source>
</evidence>
<reference evidence="18" key="1">
    <citation type="submission" date="2021-04" db="EMBL/GenBank/DDBJ databases">
        <title>Genome based classification of Actinospica acidithermotolerans sp. nov., an actinobacterium isolated from an Indonesian hot spring.</title>
        <authorList>
            <person name="Kusuma A.B."/>
            <person name="Putra K.E."/>
            <person name="Nafisah S."/>
            <person name="Loh J."/>
            <person name="Nouioui I."/>
            <person name="Goodfellow M."/>
        </authorList>
    </citation>
    <scope>NUCLEOTIDE SEQUENCE</scope>
    <source>
        <strain evidence="18">DSM 45618</strain>
    </source>
</reference>
<name>A0A8J7WHP8_9ACTN</name>
<keyword evidence="7" id="KW-0342">GTP-binding</keyword>
<comment type="catalytic activity">
    <reaction evidence="12">
        <text>n ATP + n H2O + wound RNA = n ADP + n phosphate + unwound RNA.</text>
        <dbReference type="EC" id="5.6.2.5"/>
    </reaction>
</comment>
<keyword evidence="2" id="KW-0479">Metal-binding</keyword>
<evidence type="ECO:0000256" key="13">
    <source>
        <dbReference type="ARBA" id="ARBA00060962"/>
    </source>
</evidence>
<dbReference type="GO" id="GO:0016787">
    <property type="term" value="F:hydrolase activity"/>
    <property type="evidence" value="ECO:0007669"/>
    <property type="project" value="UniProtKB-KW"/>
</dbReference>
<accession>A0A8J7WHP8</accession>
<dbReference type="RefSeq" id="WP_211465121.1">
    <property type="nucleotide sequence ID" value="NZ_JAGSXH010000011.1"/>
</dbReference>
<dbReference type="EC" id="5.6.2.5" evidence="14"/>
<evidence type="ECO:0000256" key="3">
    <source>
        <dbReference type="ARBA" id="ARBA00022741"/>
    </source>
</evidence>
<evidence type="ECO:0000256" key="8">
    <source>
        <dbReference type="ARBA" id="ARBA00023235"/>
    </source>
</evidence>
<keyword evidence="4" id="KW-0378">Hydrolase</keyword>
<dbReference type="GO" id="GO:0005525">
    <property type="term" value="F:GTP binding"/>
    <property type="evidence" value="ECO:0007669"/>
    <property type="project" value="UniProtKB-KW"/>
</dbReference>
<proteinExistence type="inferred from homology"/>
<evidence type="ECO:0000256" key="12">
    <source>
        <dbReference type="ARBA" id="ARBA00052583"/>
    </source>
</evidence>
<dbReference type="InterPro" id="IPR027417">
    <property type="entry name" value="P-loop_NTPase"/>
</dbReference>
<evidence type="ECO:0000259" key="17">
    <source>
        <dbReference type="SMART" id="SM00670"/>
    </source>
</evidence>